<keyword evidence="3" id="KW-1185">Reference proteome</keyword>
<dbReference type="Proteomes" id="UP000289200">
    <property type="component" value="Unassembled WGS sequence"/>
</dbReference>
<protein>
    <submittedName>
        <fullName evidence="2">Riboflavin-binding protein RibY</fullName>
    </submittedName>
</protein>
<dbReference type="GO" id="GO:0009228">
    <property type="term" value="P:thiamine biosynthetic process"/>
    <property type="evidence" value="ECO:0007669"/>
    <property type="project" value="InterPro"/>
</dbReference>
<organism evidence="2 3">
    <name type="scientific">Rhodoplanes serenus</name>
    <dbReference type="NCBI Taxonomy" id="200615"/>
    <lineage>
        <taxon>Bacteria</taxon>
        <taxon>Pseudomonadati</taxon>
        <taxon>Pseudomonadota</taxon>
        <taxon>Alphaproteobacteria</taxon>
        <taxon>Hyphomicrobiales</taxon>
        <taxon>Nitrobacteraceae</taxon>
        <taxon>Rhodoplanes</taxon>
    </lineage>
</organism>
<dbReference type="InterPro" id="IPR027939">
    <property type="entry name" value="NMT1/THI5"/>
</dbReference>
<dbReference type="Gene3D" id="3.40.190.10">
    <property type="entry name" value="Periplasmic binding protein-like II"/>
    <property type="match status" value="2"/>
</dbReference>
<dbReference type="PANTHER" id="PTHR31528:SF15">
    <property type="entry name" value="RIBOFLAVIN-BINDING PROTEIN RIBY"/>
    <property type="match status" value="1"/>
</dbReference>
<reference evidence="3" key="1">
    <citation type="submission" date="2018-10" db="EMBL/GenBank/DDBJ databases">
        <authorList>
            <person name="Peiro R."/>
            <person name="Begona"/>
            <person name="Cbmso G."/>
            <person name="Lopez M."/>
            <person name="Gonzalez S."/>
            <person name="Sacristan E."/>
            <person name="Castillo E."/>
        </authorList>
    </citation>
    <scope>NUCLEOTIDE SEQUENCE [LARGE SCALE GENOMIC DNA]</scope>
</reference>
<gene>
    <name evidence="2" type="primary">ribY_1</name>
    <name evidence="2" type="ORF">RHODGE_RHODGE_00695</name>
</gene>
<sequence>MILCGLLRSLRPPGGAVARLIPAGIATVLAVLLVAAAAAPAAAQPFLKFSLETRVDSQAVPILLALDRGYLKAEGLDVTIDPATGAQEVLSRVASGTYDFGLVDINALIRWRDQNPGVAMPAVFVIYNRAPFAVLARRSREIAAPKDLDGKRIGASVADGSLANLRLFARLNEVDPARLRVDAVALPVREPMLASGQVDAISATTFTAVDLAARGVPAADIVVLPMADYGVVLYGQAIVAGPRLVAERGDTVRAVLRGVLRGLRDMVADPARAIEAVARRIDPQQTARELERLRMAVRDNIVTAEVRENGFGAVDMERLARSIDQLALGQEFRTKPRPADVFDPAFLPPRADRLPR</sequence>
<proteinExistence type="predicted"/>
<comment type="caution">
    <text evidence="2">The sequence shown here is derived from an EMBL/GenBank/DDBJ whole genome shotgun (WGS) entry which is preliminary data.</text>
</comment>
<evidence type="ECO:0000313" key="3">
    <source>
        <dbReference type="Proteomes" id="UP000289200"/>
    </source>
</evidence>
<dbReference type="Pfam" id="PF09084">
    <property type="entry name" value="NMT1"/>
    <property type="match status" value="1"/>
</dbReference>
<dbReference type="EMBL" id="UWOC01000044">
    <property type="protein sequence ID" value="VCU07451.1"/>
    <property type="molecule type" value="Genomic_DNA"/>
</dbReference>
<dbReference type="OrthoDB" id="9815602at2"/>
<feature type="domain" description="SsuA/THI5-like" evidence="1">
    <location>
        <begin position="58"/>
        <end position="273"/>
    </location>
</feature>
<accession>A0A3S4BDX4</accession>
<dbReference type="InterPro" id="IPR015168">
    <property type="entry name" value="SsuA/THI5"/>
</dbReference>
<evidence type="ECO:0000259" key="1">
    <source>
        <dbReference type="Pfam" id="PF09084"/>
    </source>
</evidence>
<dbReference type="SUPFAM" id="SSF53850">
    <property type="entry name" value="Periplasmic binding protein-like II"/>
    <property type="match status" value="1"/>
</dbReference>
<dbReference type="AlphaFoldDB" id="A0A3S4BDX4"/>
<dbReference type="PANTHER" id="PTHR31528">
    <property type="entry name" value="4-AMINO-5-HYDROXYMETHYL-2-METHYLPYRIMIDINE PHOSPHATE SYNTHASE THI11-RELATED"/>
    <property type="match status" value="1"/>
</dbReference>
<evidence type="ECO:0000313" key="2">
    <source>
        <dbReference type="EMBL" id="VCU07451.1"/>
    </source>
</evidence>
<name>A0A3S4BDX4_9BRAD</name>